<evidence type="ECO:0000313" key="2">
    <source>
        <dbReference type="EMBL" id="GMG86720.1"/>
    </source>
</evidence>
<dbReference type="EMBL" id="BSYJ01000002">
    <property type="protein sequence ID" value="GMG86720.1"/>
    <property type="molecule type" value="Genomic_DNA"/>
</dbReference>
<dbReference type="PANTHER" id="PTHR23150:SF19">
    <property type="entry name" value="FORMYLGLYCINE-GENERATING ENZYME"/>
    <property type="match status" value="1"/>
</dbReference>
<evidence type="ECO:0000313" key="3">
    <source>
        <dbReference type="Proteomes" id="UP001224392"/>
    </source>
</evidence>
<dbReference type="Gene3D" id="3.90.1580.10">
    <property type="entry name" value="paralog of FGE (formylglycine-generating enzyme)"/>
    <property type="match status" value="1"/>
</dbReference>
<accession>A0ABQ6LXE6</accession>
<sequence>MVYIEAGEFQIGNDHGFRDPESGRFQRFPEEAGARLVESEGFWIDRHEVTNAQFKRFVDATGYVTVAERKPLPEWFPAGYPQDELVPGSAVFNPSDVFQSTSQAPAWWRFVEGASWRQPEGPGSDLSGRMNHPVVHVTFADAQAYASWAGKRLPSEAQWEYAAKAGIEVAEGAWEKAYYRDGEWVANTWQGTFPDRNEAADGYAGTAPVGCFPPNPWGLYDAIGNVWELVSSDYSQDHRKVPTGDFDPSDYSKAGVIKGGSFLCASNYCMRYRPVSRHAQDRTIGSSHIGFRTIYIPKGSVTGQRK</sequence>
<feature type="domain" description="Sulfatase-modifying factor enzyme-like" evidence="1">
    <location>
        <begin position="1"/>
        <end position="294"/>
    </location>
</feature>
<name>A0ABQ6LXE6_9GAMM</name>
<dbReference type="SUPFAM" id="SSF56436">
    <property type="entry name" value="C-type lectin-like"/>
    <property type="match status" value="1"/>
</dbReference>
<dbReference type="Pfam" id="PF03781">
    <property type="entry name" value="FGE-sulfatase"/>
    <property type="match status" value="1"/>
</dbReference>
<dbReference type="InterPro" id="IPR005532">
    <property type="entry name" value="SUMF_dom"/>
</dbReference>
<dbReference type="InterPro" id="IPR016187">
    <property type="entry name" value="CTDL_fold"/>
</dbReference>
<protein>
    <submittedName>
        <fullName evidence="2">Formylglycine-generating enzyme family protein</fullName>
    </submittedName>
</protein>
<proteinExistence type="predicted"/>
<dbReference type="InterPro" id="IPR051043">
    <property type="entry name" value="Sulfatase_Mod_Factor_Kinase"/>
</dbReference>
<comment type="caution">
    <text evidence="2">The sequence shown here is derived from an EMBL/GenBank/DDBJ whole genome shotgun (WGS) entry which is preliminary data.</text>
</comment>
<evidence type="ECO:0000259" key="1">
    <source>
        <dbReference type="Pfam" id="PF03781"/>
    </source>
</evidence>
<keyword evidence="3" id="KW-1185">Reference proteome</keyword>
<dbReference type="InterPro" id="IPR042095">
    <property type="entry name" value="SUMF_sf"/>
</dbReference>
<dbReference type="Proteomes" id="UP001224392">
    <property type="component" value="Unassembled WGS sequence"/>
</dbReference>
<organism evidence="2 3">
    <name type="scientific">Biformimicrobium ophioploci</name>
    <dbReference type="NCBI Taxonomy" id="3036711"/>
    <lineage>
        <taxon>Bacteria</taxon>
        <taxon>Pseudomonadati</taxon>
        <taxon>Pseudomonadota</taxon>
        <taxon>Gammaproteobacteria</taxon>
        <taxon>Cellvibrionales</taxon>
        <taxon>Microbulbiferaceae</taxon>
        <taxon>Biformimicrobium</taxon>
    </lineage>
</organism>
<reference evidence="2 3" key="1">
    <citation type="submission" date="2023-04" db="EMBL/GenBank/DDBJ databases">
        <title>Marinobulbifer ophiurae gen. nov., sp. Nov., isolate from tissue of brittle star Ophioplocus japonicus.</title>
        <authorList>
            <person name="Kawano K."/>
            <person name="Sawayama S."/>
            <person name="Nakagawa S."/>
        </authorList>
    </citation>
    <scope>NUCLEOTIDE SEQUENCE [LARGE SCALE GENOMIC DNA]</scope>
    <source>
        <strain evidence="2 3">NKW57</strain>
    </source>
</reference>
<dbReference type="PANTHER" id="PTHR23150">
    <property type="entry name" value="SULFATASE MODIFYING FACTOR 1, 2"/>
    <property type="match status" value="1"/>
</dbReference>
<gene>
    <name evidence="2" type="ORF">MNKW57_10410</name>
</gene>